<organism evidence="1 2">
    <name type="scientific">Candidatus Rickettsiella isopodorum</name>
    <dbReference type="NCBI Taxonomy" id="1225476"/>
    <lineage>
        <taxon>Bacteria</taxon>
        <taxon>Pseudomonadati</taxon>
        <taxon>Pseudomonadota</taxon>
        <taxon>Gammaproteobacteria</taxon>
        <taxon>Legionellales</taxon>
        <taxon>Coxiellaceae</taxon>
        <taxon>Rickettsiella</taxon>
    </lineage>
</organism>
<accession>A0A1J8NID7</accession>
<evidence type="ECO:0000313" key="1">
    <source>
        <dbReference type="EMBL" id="OIZ95113.1"/>
    </source>
</evidence>
<dbReference type="AlphaFoldDB" id="A0A1J8NID7"/>
<dbReference type="EMBL" id="LUKY01000032">
    <property type="protein sequence ID" value="OIZ95113.1"/>
    <property type="molecule type" value="Genomic_DNA"/>
</dbReference>
<gene>
    <name evidence="1" type="ORF">A1D18_03175</name>
</gene>
<proteinExistence type="predicted"/>
<dbReference type="STRING" id="1225476.A1D18_03175"/>
<keyword evidence="2" id="KW-1185">Reference proteome</keyword>
<protein>
    <submittedName>
        <fullName evidence="1">Uncharacterized protein</fullName>
    </submittedName>
</protein>
<evidence type="ECO:0000313" key="2">
    <source>
        <dbReference type="Proteomes" id="UP000183924"/>
    </source>
</evidence>
<dbReference type="RefSeq" id="WP_071662375.1">
    <property type="nucleotide sequence ID" value="NZ_LUKY01000032.1"/>
</dbReference>
<name>A0A1J8NID7_9COXI</name>
<comment type="caution">
    <text evidence="1">The sequence shown here is derived from an EMBL/GenBank/DDBJ whole genome shotgun (WGS) entry which is preliminary data.</text>
</comment>
<reference evidence="1 2" key="1">
    <citation type="submission" date="2016-03" db="EMBL/GenBank/DDBJ databases">
        <title>Comparative genomics of Rickettsiella.</title>
        <authorList>
            <person name="Chandler C."/>
            <person name="Wang Y."/>
        </authorList>
    </citation>
    <scope>NUCLEOTIDE SEQUENCE [LARGE SCALE GENOMIC DNA]</scope>
    <source>
        <strain evidence="1 2">RCFS May 2013</strain>
    </source>
</reference>
<dbReference type="Proteomes" id="UP000183924">
    <property type="component" value="Unassembled WGS sequence"/>
</dbReference>
<sequence>MSTSLHDEKENVLAELTRVIQATDRVALKSQSPNFSGAGAYLKAIYQKIETTNAEATSKRTFNCC</sequence>